<evidence type="ECO:0000313" key="2">
    <source>
        <dbReference type="Proteomes" id="UP000316621"/>
    </source>
</evidence>
<reference evidence="1 2" key="1">
    <citation type="journal article" date="2018" name="Science">
        <title>The opium poppy genome and morphinan production.</title>
        <authorList>
            <person name="Guo L."/>
            <person name="Winzer T."/>
            <person name="Yang X."/>
            <person name="Li Y."/>
            <person name="Ning Z."/>
            <person name="He Z."/>
            <person name="Teodor R."/>
            <person name="Lu Y."/>
            <person name="Bowser T.A."/>
            <person name="Graham I.A."/>
            <person name="Ye K."/>
        </authorList>
    </citation>
    <scope>NUCLEOTIDE SEQUENCE [LARGE SCALE GENOMIC DNA]</scope>
    <source>
        <strain evidence="2">cv. HN1</strain>
        <tissue evidence="1">Leaves</tissue>
    </source>
</reference>
<dbReference type="Proteomes" id="UP000316621">
    <property type="component" value="Chromosome 9"/>
</dbReference>
<organism evidence="1 2">
    <name type="scientific">Papaver somniferum</name>
    <name type="common">Opium poppy</name>
    <dbReference type="NCBI Taxonomy" id="3469"/>
    <lineage>
        <taxon>Eukaryota</taxon>
        <taxon>Viridiplantae</taxon>
        <taxon>Streptophyta</taxon>
        <taxon>Embryophyta</taxon>
        <taxon>Tracheophyta</taxon>
        <taxon>Spermatophyta</taxon>
        <taxon>Magnoliopsida</taxon>
        <taxon>Ranunculales</taxon>
        <taxon>Papaveraceae</taxon>
        <taxon>Papaveroideae</taxon>
        <taxon>Papaver</taxon>
    </lineage>
</organism>
<dbReference type="EMBL" id="CM010723">
    <property type="protein sequence ID" value="RZC79133.1"/>
    <property type="molecule type" value="Genomic_DNA"/>
</dbReference>
<dbReference type="AlphaFoldDB" id="A0A4Y7L0R5"/>
<proteinExistence type="predicted"/>
<keyword evidence="2" id="KW-1185">Reference proteome</keyword>
<gene>
    <name evidence="1" type="ORF">C5167_003368</name>
</gene>
<evidence type="ECO:0000313" key="1">
    <source>
        <dbReference type="EMBL" id="RZC79133.1"/>
    </source>
</evidence>
<name>A0A4Y7L0R5_PAPSO</name>
<dbReference type="Gramene" id="RZC79133">
    <property type="protein sequence ID" value="RZC79133"/>
    <property type="gene ID" value="C5167_003368"/>
</dbReference>
<protein>
    <submittedName>
        <fullName evidence="1">Uncharacterized protein</fullName>
    </submittedName>
</protein>
<accession>A0A4Y7L0R5</accession>
<sequence>MSNFLKMFVAAYASLSLKEQICLSSKLLIVMRGSSTSRLTQKSTTDISIMMCGLKTEVSFAIELSKRW</sequence>